<dbReference type="PANTHER" id="PTHR11439">
    <property type="entry name" value="GAG-POL-RELATED RETROTRANSPOSON"/>
    <property type="match status" value="1"/>
</dbReference>
<proteinExistence type="predicted"/>
<dbReference type="CDD" id="cd09272">
    <property type="entry name" value="RNase_HI_RT_Ty1"/>
    <property type="match status" value="1"/>
</dbReference>
<sequence length="263" mass="29401">MQTCKAGDVPVVKGDKLSNEQCPKNDLEKDAIKSIPYASDISSLMYAQVCTRPDIAFIVNVLGRYLSNPGHDHWVAAKKVMRYLQRTKDFMLVYRRVDNLEVVGYSDSDFGGCSDDRKSTSRYILMLAGGAISWKSVKQSLIASSTIYAKFVACYGASSQAVWLRNLILELQVVDSIFRSIVIYCDNNAVVSYSKNNKISTGSKHMEIKYLTVKDLVKKGDIVIKDKRTESMLADPLTKGLKPIMFKEHVVNMGVIKSFDSLV</sequence>
<comment type="caution">
    <text evidence="1">The sequence shown here is derived from an EMBL/GenBank/DDBJ whole genome shotgun (WGS) entry which is preliminary data.</text>
</comment>
<name>A0A438H3X8_VITVI</name>
<organism evidence="1 2">
    <name type="scientific">Vitis vinifera</name>
    <name type="common">Grape</name>
    <dbReference type="NCBI Taxonomy" id="29760"/>
    <lineage>
        <taxon>Eukaryota</taxon>
        <taxon>Viridiplantae</taxon>
        <taxon>Streptophyta</taxon>
        <taxon>Embryophyta</taxon>
        <taxon>Tracheophyta</taxon>
        <taxon>Spermatophyta</taxon>
        <taxon>Magnoliopsida</taxon>
        <taxon>eudicotyledons</taxon>
        <taxon>Gunneridae</taxon>
        <taxon>Pentapetalae</taxon>
        <taxon>rosids</taxon>
        <taxon>Vitales</taxon>
        <taxon>Vitaceae</taxon>
        <taxon>Viteae</taxon>
        <taxon>Vitis</taxon>
    </lineage>
</organism>
<accession>A0A438H3X8</accession>
<dbReference type="PANTHER" id="PTHR11439:SF467">
    <property type="entry name" value="INTEGRASE CATALYTIC DOMAIN-CONTAINING PROTEIN"/>
    <property type="match status" value="1"/>
</dbReference>
<reference evidence="1 2" key="1">
    <citation type="journal article" date="2018" name="PLoS Genet.">
        <title>Population sequencing reveals clonal diversity and ancestral inbreeding in the grapevine cultivar Chardonnay.</title>
        <authorList>
            <person name="Roach M.J."/>
            <person name="Johnson D.L."/>
            <person name="Bohlmann J."/>
            <person name="van Vuuren H.J."/>
            <person name="Jones S.J."/>
            <person name="Pretorius I.S."/>
            <person name="Schmidt S.A."/>
            <person name="Borneman A.R."/>
        </authorList>
    </citation>
    <scope>NUCLEOTIDE SEQUENCE [LARGE SCALE GENOMIC DNA]</scope>
    <source>
        <strain evidence="2">cv. Chardonnay</strain>
        <tissue evidence="1">Leaf</tissue>
    </source>
</reference>
<gene>
    <name evidence="1" type="primary">POLX_179</name>
    <name evidence="1" type="ORF">CK203_054818</name>
</gene>
<dbReference type="EMBL" id="QGNW01000283">
    <property type="protein sequence ID" value="RVW79284.1"/>
    <property type="molecule type" value="Genomic_DNA"/>
</dbReference>
<evidence type="ECO:0000313" key="1">
    <source>
        <dbReference type="EMBL" id="RVW79284.1"/>
    </source>
</evidence>
<protein>
    <submittedName>
        <fullName evidence="1">Retrovirus-related Pol polyprotein from transposon TNT 1-94</fullName>
    </submittedName>
</protein>
<evidence type="ECO:0000313" key="2">
    <source>
        <dbReference type="Proteomes" id="UP000288805"/>
    </source>
</evidence>
<dbReference type="Proteomes" id="UP000288805">
    <property type="component" value="Unassembled WGS sequence"/>
</dbReference>
<dbReference type="AlphaFoldDB" id="A0A438H3X8"/>